<dbReference type="InterPro" id="IPR025450">
    <property type="entry name" value="YndJ-like"/>
</dbReference>
<keyword evidence="1" id="KW-1133">Transmembrane helix</keyword>
<evidence type="ECO:0000256" key="1">
    <source>
        <dbReference type="SAM" id="Phobius"/>
    </source>
</evidence>
<feature type="transmembrane region" description="Helical" evidence="1">
    <location>
        <begin position="33"/>
        <end position="50"/>
    </location>
</feature>
<feature type="transmembrane region" description="Helical" evidence="1">
    <location>
        <begin position="86"/>
        <end position="106"/>
    </location>
</feature>
<dbReference type="Pfam" id="PF14158">
    <property type="entry name" value="YndJ"/>
    <property type="match status" value="1"/>
</dbReference>
<protein>
    <recommendedName>
        <fullName evidence="4">YndJ-like protein</fullName>
    </recommendedName>
</protein>
<dbReference type="AlphaFoldDB" id="A0A263BTD7"/>
<sequence>MKGSLLLMKFSNLLIFQIILFILTMLFTSYPHLLLLSGAQLLFVPIALHLVMAGKKDSFQRFFPLITVIASLSVVCTFIFNEGIWIIIFPSIYLLFTIIVAIYAISRFLHRGFINFEEFAIDLGLMYLAIGGVWFFAYTAELDTGFSALLTWLTAIHFHYSAFLLPIFVGFLGRIYKPKSYVLICSLILISPLVVAIGITYSRTVEVLSVLIYIVAIYSLIAYAFQANFSHTLQKWLVRISFSAIGVTIIFSLFYAFGNYTGNVVIDIYFMLQFHGVVNAIFFGLLGIIGWSLHTPLTKAHLPTFPVSNIRGKMRIGEEVLKEYKSNSSYNGLIDQIAVYEKDVDVATLAPTIKDFYENTKDYRLFAKVKWQLWFMPFAVVYKLFSRFTGQINLPLSRKEIEMTGDIVAINNERDGRSAVRAWVRKIEEEVAFVALYSSHEKDGKTYNNIALPLPWSTMVGILELKQVGENLQLSSKRSIVDSDAGIYLAFGKYLCKLPLEETFLVKEVDSEVLQARHNMWIFGFPFLSIKYDIKKH</sequence>
<feature type="transmembrane region" description="Helical" evidence="1">
    <location>
        <begin position="62"/>
        <end position="80"/>
    </location>
</feature>
<feature type="transmembrane region" description="Helical" evidence="1">
    <location>
        <begin position="149"/>
        <end position="169"/>
    </location>
</feature>
<evidence type="ECO:0000313" key="3">
    <source>
        <dbReference type="Proteomes" id="UP000217083"/>
    </source>
</evidence>
<reference evidence="2 3" key="2">
    <citation type="submission" date="2017-09" db="EMBL/GenBank/DDBJ databases">
        <title>Bacillus patelloidae sp. nov., isolated from the intestinal tract of a marine limpet.</title>
        <authorList>
            <person name="Liu R."/>
            <person name="Dong C."/>
            <person name="Shao Z."/>
        </authorList>
    </citation>
    <scope>NUCLEOTIDE SEQUENCE [LARGE SCALE GENOMIC DNA]</scope>
    <source>
        <strain evidence="2 3">SA5d-4</strain>
    </source>
</reference>
<evidence type="ECO:0000313" key="2">
    <source>
        <dbReference type="EMBL" id="OZM56832.1"/>
    </source>
</evidence>
<evidence type="ECO:0008006" key="4">
    <source>
        <dbReference type="Google" id="ProtNLM"/>
    </source>
</evidence>
<gene>
    <name evidence="2" type="ORF">CIB95_08650</name>
</gene>
<feature type="transmembrane region" description="Helical" evidence="1">
    <location>
        <begin position="237"/>
        <end position="257"/>
    </location>
</feature>
<proteinExistence type="predicted"/>
<feature type="transmembrane region" description="Helical" evidence="1">
    <location>
        <begin position="207"/>
        <end position="225"/>
    </location>
</feature>
<dbReference type="Proteomes" id="UP000217083">
    <property type="component" value="Unassembled WGS sequence"/>
</dbReference>
<keyword evidence="1" id="KW-0812">Transmembrane</keyword>
<keyword evidence="1" id="KW-0472">Membrane</keyword>
<accession>A0A263BTD7</accession>
<name>A0A263BTD7_9BACI</name>
<feature type="transmembrane region" description="Helical" evidence="1">
    <location>
        <begin position="269"/>
        <end position="293"/>
    </location>
</feature>
<dbReference type="EMBL" id="NPIA01000004">
    <property type="protein sequence ID" value="OZM56832.1"/>
    <property type="molecule type" value="Genomic_DNA"/>
</dbReference>
<keyword evidence="3" id="KW-1185">Reference proteome</keyword>
<feature type="transmembrane region" description="Helical" evidence="1">
    <location>
        <begin position="118"/>
        <end position="137"/>
    </location>
</feature>
<feature type="transmembrane region" description="Helical" evidence="1">
    <location>
        <begin position="181"/>
        <end position="201"/>
    </location>
</feature>
<feature type="transmembrane region" description="Helical" evidence="1">
    <location>
        <begin position="7"/>
        <end position="27"/>
    </location>
</feature>
<reference evidence="3" key="1">
    <citation type="submission" date="2017-08" db="EMBL/GenBank/DDBJ databases">
        <authorList>
            <person name="Huang Z."/>
        </authorList>
    </citation>
    <scope>NUCLEOTIDE SEQUENCE [LARGE SCALE GENOMIC DNA]</scope>
    <source>
        <strain evidence="3">SA5d-4</strain>
    </source>
</reference>
<comment type="caution">
    <text evidence="2">The sequence shown here is derived from an EMBL/GenBank/DDBJ whole genome shotgun (WGS) entry which is preliminary data.</text>
</comment>
<organism evidence="2 3">
    <name type="scientific">Lottiidibacillus patelloidae</name>
    <dbReference type="NCBI Taxonomy" id="2670334"/>
    <lineage>
        <taxon>Bacteria</taxon>
        <taxon>Bacillati</taxon>
        <taxon>Bacillota</taxon>
        <taxon>Bacilli</taxon>
        <taxon>Bacillales</taxon>
        <taxon>Bacillaceae</taxon>
        <taxon>Lottiidibacillus</taxon>
    </lineage>
</organism>